<gene>
    <name evidence="1" type="ORF">LCGC14_1990100</name>
</gene>
<dbReference type="EMBL" id="LAZR01022427">
    <property type="protein sequence ID" value="KKL81904.1"/>
    <property type="molecule type" value="Genomic_DNA"/>
</dbReference>
<organism evidence="1">
    <name type="scientific">marine sediment metagenome</name>
    <dbReference type="NCBI Taxonomy" id="412755"/>
    <lineage>
        <taxon>unclassified sequences</taxon>
        <taxon>metagenomes</taxon>
        <taxon>ecological metagenomes</taxon>
    </lineage>
</organism>
<sequence length="59" mass="6618">MKNHIVPEPIKAGDSCVKLNGNPPLADCRVIAEDEYQLLLGAYETLKAIQYINRMNDET</sequence>
<reference evidence="1" key="1">
    <citation type="journal article" date="2015" name="Nature">
        <title>Complex archaea that bridge the gap between prokaryotes and eukaryotes.</title>
        <authorList>
            <person name="Spang A."/>
            <person name="Saw J.H."/>
            <person name="Jorgensen S.L."/>
            <person name="Zaremba-Niedzwiedzka K."/>
            <person name="Martijn J."/>
            <person name="Lind A.E."/>
            <person name="van Eijk R."/>
            <person name="Schleper C."/>
            <person name="Guy L."/>
            <person name="Ettema T.J."/>
        </authorList>
    </citation>
    <scope>NUCLEOTIDE SEQUENCE</scope>
</reference>
<name>A0A0F9F658_9ZZZZ</name>
<evidence type="ECO:0000313" key="1">
    <source>
        <dbReference type="EMBL" id="KKL81904.1"/>
    </source>
</evidence>
<comment type="caution">
    <text evidence="1">The sequence shown here is derived from an EMBL/GenBank/DDBJ whole genome shotgun (WGS) entry which is preliminary data.</text>
</comment>
<accession>A0A0F9F658</accession>
<proteinExistence type="predicted"/>
<dbReference type="AlphaFoldDB" id="A0A0F9F658"/>
<protein>
    <submittedName>
        <fullName evidence="1">Uncharacterized protein</fullName>
    </submittedName>
</protein>